<dbReference type="EMBL" id="JARKHS020008228">
    <property type="protein sequence ID" value="KAK8780951.1"/>
    <property type="molecule type" value="Genomic_DNA"/>
</dbReference>
<sequence length="112" mass="12403">MEMSPVEEKADKTHPVGDAREGMTDFSAEPHEHEEKGGSPGAGVQCELCLRIDMEALTHEPRTCAKLQPEVKEKKEVVSALDYGNRRPQAAQTRLSALRTEHHAKALTQSQQ</sequence>
<feature type="compositionally biased region" description="Basic and acidic residues" evidence="1">
    <location>
        <begin position="1"/>
        <end position="37"/>
    </location>
</feature>
<name>A0AAQ4F1Z6_AMBAM</name>
<evidence type="ECO:0000256" key="1">
    <source>
        <dbReference type="SAM" id="MobiDB-lite"/>
    </source>
</evidence>
<proteinExistence type="predicted"/>
<evidence type="ECO:0000313" key="3">
    <source>
        <dbReference type="Proteomes" id="UP001321473"/>
    </source>
</evidence>
<keyword evidence="3" id="KW-1185">Reference proteome</keyword>
<dbReference type="AlphaFoldDB" id="A0AAQ4F1Z6"/>
<gene>
    <name evidence="2" type="ORF">V5799_017708</name>
</gene>
<evidence type="ECO:0000313" key="2">
    <source>
        <dbReference type="EMBL" id="KAK8780951.1"/>
    </source>
</evidence>
<organism evidence="2 3">
    <name type="scientific">Amblyomma americanum</name>
    <name type="common">Lone star tick</name>
    <dbReference type="NCBI Taxonomy" id="6943"/>
    <lineage>
        <taxon>Eukaryota</taxon>
        <taxon>Metazoa</taxon>
        <taxon>Ecdysozoa</taxon>
        <taxon>Arthropoda</taxon>
        <taxon>Chelicerata</taxon>
        <taxon>Arachnida</taxon>
        <taxon>Acari</taxon>
        <taxon>Parasitiformes</taxon>
        <taxon>Ixodida</taxon>
        <taxon>Ixodoidea</taxon>
        <taxon>Ixodidae</taxon>
        <taxon>Amblyomminae</taxon>
        <taxon>Amblyomma</taxon>
    </lineage>
</organism>
<dbReference type="Proteomes" id="UP001321473">
    <property type="component" value="Unassembled WGS sequence"/>
</dbReference>
<comment type="caution">
    <text evidence="2">The sequence shown here is derived from an EMBL/GenBank/DDBJ whole genome shotgun (WGS) entry which is preliminary data.</text>
</comment>
<reference evidence="2 3" key="1">
    <citation type="journal article" date="2023" name="Arcadia Sci">
        <title>De novo assembly of a long-read Amblyomma americanum tick genome.</title>
        <authorList>
            <person name="Chou S."/>
            <person name="Poskanzer K.E."/>
            <person name="Rollins M."/>
            <person name="Thuy-Boun P.S."/>
        </authorList>
    </citation>
    <scope>NUCLEOTIDE SEQUENCE [LARGE SCALE GENOMIC DNA]</scope>
    <source>
        <strain evidence="2">F_SG_1</strain>
        <tissue evidence="2">Salivary glands</tissue>
    </source>
</reference>
<feature type="region of interest" description="Disordered" evidence="1">
    <location>
        <begin position="1"/>
        <end position="43"/>
    </location>
</feature>
<protein>
    <submittedName>
        <fullName evidence="2">Uncharacterized protein</fullName>
    </submittedName>
</protein>
<accession>A0AAQ4F1Z6</accession>